<dbReference type="EMBL" id="AP023366">
    <property type="protein sequence ID" value="BCJ85563.1"/>
    <property type="molecule type" value="Genomic_DNA"/>
</dbReference>
<proteinExistence type="predicted"/>
<evidence type="ECO:0000313" key="1">
    <source>
        <dbReference type="EMBL" id="BCJ85563.1"/>
    </source>
</evidence>
<dbReference type="AlphaFoldDB" id="A0A7I8D5Y8"/>
<gene>
    <name evidence="1" type="ORF">skT53_05480</name>
</gene>
<dbReference type="Proteomes" id="UP000593802">
    <property type="component" value="Chromosome"/>
</dbReference>
<dbReference type="KEGG" id="eff:skT53_05480"/>
<keyword evidence="2" id="KW-1185">Reference proteome</keyword>
<protein>
    <submittedName>
        <fullName evidence="1">Uncharacterized protein</fullName>
    </submittedName>
</protein>
<name>A0A7I8D5Y8_9BACL</name>
<reference evidence="1 2" key="1">
    <citation type="submission" date="2020-08" db="EMBL/GenBank/DDBJ databases">
        <title>Complete Genome Sequence of Effusibacillus dendaii Strain skT53, Isolated from Farmland soil.</title>
        <authorList>
            <person name="Konishi T."/>
            <person name="Kawasaki H."/>
        </authorList>
    </citation>
    <scope>NUCLEOTIDE SEQUENCE [LARGE SCALE GENOMIC DNA]</scope>
    <source>
        <strain evidence="2">skT53</strain>
    </source>
</reference>
<accession>A0A7I8D5Y8</accession>
<evidence type="ECO:0000313" key="2">
    <source>
        <dbReference type="Proteomes" id="UP000593802"/>
    </source>
</evidence>
<sequence>MVIGRELGVEIVPGIEISAYDFERKTRAHILGFYVEPGHPAIELLCNPVIEKRHKVSLEMIDKIIAAGYRISREQVERFAESGTCITSNILCMRYWKMGIVTKFTEIFTRRDFPEVRKTANRELRMFPWSMLMPFLPSKRFRPQEGIRWLPSRFNFENNNYVQDEVNQYLAQIESLQYNLFIYRF</sequence>
<organism evidence="1 2">
    <name type="scientific">Effusibacillus dendaii</name>
    <dbReference type="NCBI Taxonomy" id="2743772"/>
    <lineage>
        <taxon>Bacteria</taxon>
        <taxon>Bacillati</taxon>
        <taxon>Bacillota</taxon>
        <taxon>Bacilli</taxon>
        <taxon>Bacillales</taxon>
        <taxon>Alicyclobacillaceae</taxon>
        <taxon>Effusibacillus</taxon>
    </lineage>
</organism>